<dbReference type="RefSeq" id="WP_169497266.1">
    <property type="nucleotide sequence ID" value="NZ_JABBFZ010000003.1"/>
</dbReference>
<organism evidence="4 5">
    <name type="scientific">Paraburkholderia antibiotica</name>
    <dbReference type="NCBI Taxonomy" id="2728839"/>
    <lineage>
        <taxon>Bacteria</taxon>
        <taxon>Pseudomonadati</taxon>
        <taxon>Pseudomonadota</taxon>
        <taxon>Betaproteobacteria</taxon>
        <taxon>Burkholderiales</taxon>
        <taxon>Burkholderiaceae</taxon>
        <taxon>Paraburkholderia</taxon>
    </lineage>
</organism>
<dbReference type="Proteomes" id="UP000583127">
    <property type="component" value="Unassembled WGS sequence"/>
</dbReference>
<feature type="domain" description="NodB homology" evidence="3">
    <location>
        <begin position="72"/>
        <end position="234"/>
    </location>
</feature>
<evidence type="ECO:0000256" key="1">
    <source>
        <dbReference type="ARBA" id="ARBA00004613"/>
    </source>
</evidence>
<dbReference type="CDD" id="cd10918">
    <property type="entry name" value="CE4_NodB_like_5s_6s"/>
    <property type="match status" value="1"/>
</dbReference>
<dbReference type="Pfam" id="PF01522">
    <property type="entry name" value="Polysacc_deac_1"/>
    <property type="match status" value="1"/>
</dbReference>
<dbReference type="InterPro" id="IPR002509">
    <property type="entry name" value="NODB_dom"/>
</dbReference>
<dbReference type="GO" id="GO:0005576">
    <property type="term" value="C:extracellular region"/>
    <property type="evidence" value="ECO:0007669"/>
    <property type="project" value="UniProtKB-SubCell"/>
</dbReference>
<dbReference type="Gene3D" id="3.20.20.370">
    <property type="entry name" value="Glycoside hydrolase/deacetylase"/>
    <property type="match status" value="1"/>
</dbReference>
<comment type="caution">
    <text evidence="4">The sequence shown here is derived from an EMBL/GenBank/DDBJ whole genome shotgun (WGS) entry which is preliminary data.</text>
</comment>
<dbReference type="PANTHER" id="PTHR34216:SF3">
    <property type="entry name" value="POLY-BETA-1,6-N-ACETYL-D-GLUCOSAMINE N-DEACETYLASE"/>
    <property type="match status" value="1"/>
</dbReference>
<proteinExistence type="predicted"/>
<comment type="subcellular location">
    <subcellularLocation>
        <location evidence="1">Secreted</location>
    </subcellularLocation>
</comment>
<dbReference type="GO" id="GO:0016810">
    <property type="term" value="F:hydrolase activity, acting on carbon-nitrogen (but not peptide) bonds"/>
    <property type="evidence" value="ECO:0007669"/>
    <property type="project" value="InterPro"/>
</dbReference>
<dbReference type="InterPro" id="IPR011330">
    <property type="entry name" value="Glyco_hydro/deAcase_b/a-brl"/>
</dbReference>
<dbReference type="PANTHER" id="PTHR34216">
    <property type="match status" value="1"/>
</dbReference>
<dbReference type="GO" id="GO:0005975">
    <property type="term" value="P:carbohydrate metabolic process"/>
    <property type="evidence" value="ECO:0007669"/>
    <property type="project" value="InterPro"/>
</dbReference>
<dbReference type="SUPFAM" id="SSF88713">
    <property type="entry name" value="Glycoside hydrolase/deacetylase"/>
    <property type="match status" value="1"/>
</dbReference>
<reference evidence="4 5" key="1">
    <citation type="submission" date="2020-04" db="EMBL/GenBank/DDBJ databases">
        <title>Paraburkholderia sp. G-4-1-8 isolated from soil.</title>
        <authorList>
            <person name="Dahal R.H."/>
        </authorList>
    </citation>
    <scope>NUCLEOTIDE SEQUENCE [LARGE SCALE GENOMIC DNA]</scope>
    <source>
        <strain evidence="4 5">G-4-1-8</strain>
    </source>
</reference>
<dbReference type="EMBL" id="JABBFZ010000003">
    <property type="protein sequence ID" value="NML30773.1"/>
    <property type="molecule type" value="Genomic_DNA"/>
</dbReference>
<evidence type="ECO:0000259" key="3">
    <source>
        <dbReference type="Pfam" id="PF01522"/>
    </source>
</evidence>
<gene>
    <name evidence="4" type="ORF">HHL14_07995</name>
</gene>
<accession>A0A7X9ZXX1</accession>
<sequence length="294" mass="33136">MKRGKALVKELLAGLVVASGLAWLTRVLLWRDRVAVLLYHDPDPDTLDRHLTYLKTLCELVPLTDVGVPGNGRRRAAITLDDGHVGNAQLLPVFVKHNVRPTIFLCSRIVGRARSHWWLHPGSLRAGHERLKHMTNDERLAALAAQGYLQDGDDRATGLSVEQMEAMREHIDFQAHTRFHPILTQCSDAESATEITECRHEIEALLRQPCEHFAYPNGNYGEREVEFVRAAGFKSARTCDIGWNDQHTDPFRLRTIIIDDTASTLRFAAQLSGVALFLRYLKAGGGWRGKFPQF</sequence>
<evidence type="ECO:0000256" key="2">
    <source>
        <dbReference type="ARBA" id="ARBA00022729"/>
    </source>
</evidence>
<name>A0A7X9ZXX1_9BURK</name>
<protein>
    <submittedName>
        <fullName evidence="4">Polysaccharide deacetylase family protein</fullName>
    </submittedName>
</protein>
<keyword evidence="5" id="KW-1185">Reference proteome</keyword>
<keyword evidence="2" id="KW-0732">Signal</keyword>
<evidence type="ECO:0000313" key="5">
    <source>
        <dbReference type="Proteomes" id="UP000583127"/>
    </source>
</evidence>
<evidence type="ECO:0000313" key="4">
    <source>
        <dbReference type="EMBL" id="NML30773.1"/>
    </source>
</evidence>
<dbReference type="AlphaFoldDB" id="A0A7X9ZXX1"/>
<dbReference type="InterPro" id="IPR051398">
    <property type="entry name" value="Polysacch_Deacetylase"/>
</dbReference>